<organism evidence="2 3">
    <name type="scientific">Chryseobacterium geocarposphaerae</name>
    <dbReference type="NCBI Taxonomy" id="1416776"/>
    <lineage>
        <taxon>Bacteria</taxon>
        <taxon>Pseudomonadati</taxon>
        <taxon>Bacteroidota</taxon>
        <taxon>Flavobacteriia</taxon>
        <taxon>Flavobacteriales</taxon>
        <taxon>Weeksellaceae</taxon>
        <taxon>Chryseobacterium group</taxon>
        <taxon>Chryseobacterium</taxon>
    </lineage>
</organism>
<sequence>MNTEELIKKLTEEFDSELKALTNQISKEISNMEDDSEILQDNQSLFKIKNGNYQYNFEWKKVIFNLPVPQFTMKNQKWSFDIPEVTMHLKEICFDWPKTKMVNKKVGKKPEVTCHWKVRNVIIGKTKVWVCSTKMTPIIISVPEVTMETKCMSTKIPEITMKTKEVSLDIPEVTVVSKEISFNTLVITSINYQESEENIGNSNQEITQIQQKINDLTVSYEDKMKYMQVSLINEKFDQAQSDILGSVNADKKNLEKSIEDSKATISELKNNGAAEHLKIEEEKLNKLIGDLQRILEPYENLLRQIDEQRKQALEQVELQDSEMVTA</sequence>
<dbReference type="RefSeq" id="WP_115982662.1">
    <property type="nucleotide sequence ID" value="NZ_JAVDQS010000005.1"/>
</dbReference>
<keyword evidence="1" id="KW-0175">Coiled coil</keyword>
<evidence type="ECO:0000313" key="3">
    <source>
        <dbReference type="Proteomes" id="UP001184853"/>
    </source>
</evidence>
<dbReference type="Proteomes" id="UP001184853">
    <property type="component" value="Unassembled WGS sequence"/>
</dbReference>
<feature type="coiled-coil region" evidence="1">
    <location>
        <begin position="295"/>
        <end position="322"/>
    </location>
</feature>
<gene>
    <name evidence="2" type="ORF">J2781_002167</name>
</gene>
<proteinExistence type="predicted"/>
<evidence type="ECO:0000313" key="2">
    <source>
        <dbReference type="EMBL" id="MDR6405238.1"/>
    </source>
</evidence>
<evidence type="ECO:0000256" key="1">
    <source>
        <dbReference type="SAM" id="Coils"/>
    </source>
</evidence>
<accession>A0ABU1LET7</accession>
<protein>
    <submittedName>
        <fullName evidence="2">Molybdopterin converting factor small subunit</fullName>
    </submittedName>
</protein>
<comment type="caution">
    <text evidence="2">The sequence shown here is derived from an EMBL/GenBank/DDBJ whole genome shotgun (WGS) entry which is preliminary data.</text>
</comment>
<name>A0ABU1LET7_9FLAO</name>
<reference evidence="2 3" key="1">
    <citation type="submission" date="2023-07" db="EMBL/GenBank/DDBJ databases">
        <title>Sorghum-associated microbial communities from plants grown in Nebraska, USA.</title>
        <authorList>
            <person name="Schachtman D."/>
        </authorList>
    </citation>
    <scope>NUCLEOTIDE SEQUENCE [LARGE SCALE GENOMIC DNA]</scope>
    <source>
        <strain evidence="2 3">DS1709</strain>
    </source>
</reference>
<keyword evidence="3" id="KW-1185">Reference proteome</keyword>
<dbReference type="EMBL" id="JAVDQS010000005">
    <property type="protein sequence ID" value="MDR6405238.1"/>
    <property type="molecule type" value="Genomic_DNA"/>
</dbReference>